<evidence type="ECO:0000313" key="1">
    <source>
        <dbReference type="EMBL" id="COV63088.1"/>
    </source>
</evidence>
<dbReference type="AlphaFoldDB" id="A0A0U0R219"/>
<gene>
    <name evidence="1" type="ORF">ERS007703_01762</name>
</gene>
<name>A0A0U0R219_MYCTX</name>
<organism evidence="1 2">
    <name type="scientific">Mycobacterium tuberculosis</name>
    <dbReference type="NCBI Taxonomy" id="1773"/>
    <lineage>
        <taxon>Bacteria</taxon>
        <taxon>Bacillati</taxon>
        <taxon>Actinomycetota</taxon>
        <taxon>Actinomycetes</taxon>
        <taxon>Mycobacteriales</taxon>
        <taxon>Mycobacteriaceae</taxon>
        <taxon>Mycobacterium</taxon>
        <taxon>Mycobacterium tuberculosis complex</taxon>
    </lineage>
</organism>
<accession>A0A0U0R219</accession>
<protein>
    <submittedName>
        <fullName evidence="1">Uncharacterized protein</fullName>
    </submittedName>
</protein>
<evidence type="ECO:0000313" key="2">
    <source>
        <dbReference type="Proteomes" id="UP000038802"/>
    </source>
</evidence>
<dbReference type="EMBL" id="CSAE01000162">
    <property type="protein sequence ID" value="COV63088.1"/>
    <property type="molecule type" value="Genomic_DNA"/>
</dbReference>
<proteinExistence type="predicted"/>
<reference evidence="2" key="1">
    <citation type="submission" date="2015-03" db="EMBL/GenBank/DDBJ databases">
        <authorList>
            <consortium name="Pathogen Informatics"/>
        </authorList>
    </citation>
    <scope>NUCLEOTIDE SEQUENCE [LARGE SCALE GENOMIC DNA]</scope>
    <source>
        <strain evidence="2">K00500041</strain>
    </source>
</reference>
<dbReference type="Proteomes" id="UP000038802">
    <property type="component" value="Unassembled WGS sequence"/>
</dbReference>
<sequence length="78" mass="8526">MVPRHRPEIAFLVTVQRGLVPQPTIIRVRVFVKVVVVGVQDQFGVTDADGHSLPPVLGSLAPAKIRPTTYPSRSAISW</sequence>